<protein>
    <submittedName>
        <fullName evidence="1">Uncharacterized protein</fullName>
    </submittedName>
</protein>
<reference evidence="1" key="1">
    <citation type="journal article" date="2020" name="New Phytol.">
        <title>Comparative genomics reveals dynamic genome evolution in host specialist ectomycorrhizal fungi.</title>
        <authorList>
            <person name="Lofgren L.A."/>
            <person name="Nguyen N.H."/>
            <person name="Vilgalys R."/>
            <person name="Ruytinx J."/>
            <person name="Liao H.L."/>
            <person name="Branco S."/>
            <person name="Kuo A."/>
            <person name="LaButti K."/>
            <person name="Lipzen A."/>
            <person name="Andreopoulos W."/>
            <person name="Pangilinan J."/>
            <person name="Riley R."/>
            <person name="Hundley H."/>
            <person name="Na H."/>
            <person name="Barry K."/>
            <person name="Grigoriev I.V."/>
            <person name="Stajich J.E."/>
            <person name="Kennedy P.G."/>
        </authorList>
    </citation>
    <scope>NUCLEOTIDE SEQUENCE</scope>
    <source>
        <strain evidence="1">FC203</strain>
    </source>
</reference>
<keyword evidence="2" id="KW-1185">Reference proteome</keyword>
<sequence>CPHCHALLLSTESDSFCCGNGMRALPPLHPLPVRMRMLLNENIRLKHIIEFCHVVNNFFSFAGIGVSGGFQHFNSGPTIGPPAVAITGRTYH</sequence>
<evidence type="ECO:0000313" key="2">
    <source>
        <dbReference type="Proteomes" id="UP001195769"/>
    </source>
</evidence>
<organism evidence="1 2">
    <name type="scientific">Suillus fuscotomentosus</name>
    <dbReference type="NCBI Taxonomy" id="1912939"/>
    <lineage>
        <taxon>Eukaryota</taxon>
        <taxon>Fungi</taxon>
        <taxon>Dikarya</taxon>
        <taxon>Basidiomycota</taxon>
        <taxon>Agaricomycotina</taxon>
        <taxon>Agaricomycetes</taxon>
        <taxon>Agaricomycetidae</taxon>
        <taxon>Boletales</taxon>
        <taxon>Suillineae</taxon>
        <taxon>Suillaceae</taxon>
        <taxon>Suillus</taxon>
    </lineage>
</organism>
<dbReference type="RefSeq" id="XP_041223177.1">
    <property type="nucleotide sequence ID" value="XM_041373765.1"/>
</dbReference>
<dbReference type="GeneID" id="64668063"/>
<comment type="caution">
    <text evidence="1">The sequence shown here is derived from an EMBL/GenBank/DDBJ whole genome shotgun (WGS) entry which is preliminary data.</text>
</comment>
<feature type="non-terminal residue" evidence="1">
    <location>
        <position position="1"/>
    </location>
</feature>
<dbReference type="AlphaFoldDB" id="A0AAD4E1N2"/>
<accession>A0AAD4E1N2</accession>
<evidence type="ECO:0000313" key="1">
    <source>
        <dbReference type="EMBL" id="KAG1897601.1"/>
    </source>
</evidence>
<dbReference type="Proteomes" id="UP001195769">
    <property type="component" value="Unassembled WGS sequence"/>
</dbReference>
<proteinExistence type="predicted"/>
<dbReference type="EMBL" id="JABBWK010000045">
    <property type="protein sequence ID" value="KAG1897601.1"/>
    <property type="molecule type" value="Genomic_DNA"/>
</dbReference>
<feature type="non-terminal residue" evidence="1">
    <location>
        <position position="92"/>
    </location>
</feature>
<gene>
    <name evidence="1" type="ORF">F5891DRAFT_919840</name>
</gene>
<name>A0AAD4E1N2_9AGAM</name>